<keyword evidence="1" id="KW-1133">Transmembrane helix</keyword>
<reference evidence="2 3" key="1">
    <citation type="submission" date="2018-08" db="EMBL/GenBank/DDBJ databases">
        <authorList>
            <person name="Lee Y."/>
            <person name="Kakembo D."/>
        </authorList>
    </citation>
    <scope>NUCLEOTIDE SEQUENCE [LARGE SCALE GENOMIC DNA]</scope>
    <source>
        <strain evidence="2 3">JBCS1880</strain>
    </source>
</reference>
<feature type="transmembrane region" description="Helical" evidence="1">
    <location>
        <begin position="60"/>
        <end position="79"/>
    </location>
</feature>
<dbReference type="AlphaFoldDB" id="A0AAI8PBJ2"/>
<keyword evidence="1" id="KW-0812">Transmembrane</keyword>
<evidence type="ECO:0000313" key="2">
    <source>
        <dbReference type="EMBL" id="AXO88471.1"/>
    </source>
</evidence>
<name>A0AAI8PBJ2_9PSED</name>
<evidence type="ECO:0000256" key="1">
    <source>
        <dbReference type="SAM" id="Phobius"/>
    </source>
</evidence>
<organism evidence="2 3">
    <name type="scientific">Pseudomonas parafulva</name>
    <dbReference type="NCBI Taxonomy" id="157782"/>
    <lineage>
        <taxon>Bacteria</taxon>
        <taxon>Pseudomonadati</taxon>
        <taxon>Pseudomonadota</taxon>
        <taxon>Gammaproteobacteria</taxon>
        <taxon>Pseudomonadales</taxon>
        <taxon>Pseudomonadaceae</taxon>
        <taxon>Pseudomonas</taxon>
    </lineage>
</organism>
<feature type="transmembrane region" description="Helical" evidence="1">
    <location>
        <begin position="6"/>
        <end position="26"/>
    </location>
</feature>
<keyword evidence="1" id="KW-0472">Membrane</keyword>
<evidence type="ECO:0000313" key="3">
    <source>
        <dbReference type="Proteomes" id="UP000258127"/>
    </source>
</evidence>
<protein>
    <submittedName>
        <fullName evidence="2">Uncharacterized protein</fullName>
    </submittedName>
</protein>
<keyword evidence="3" id="KW-1185">Reference proteome</keyword>
<dbReference type="KEGG" id="ppv:NJ69_07650"/>
<proteinExistence type="predicted"/>
<dbReference type="EMBL" id="CP031641">
    <property type="protein sequence ID" value="AXO88471.1"/>
    <property type="molecule type" value="Genomic_DNA"/>
</dbReference>
<dbReference type="Proteomes" id="UP000258127">
    <property type="component" value="Chromosome"/>
</dbReference>
<dbReference type="RefSeq" id="WP_029612622.1">
    <property type="nucleotide sequence ID" value="NZ_CP009747.1"/>
</dbReference>
<accession>A0AAI8PBJ2</accession>
<sequence>MKYLLLIIASYAICYYLVGLLIHGRLADIAEGLRHRPDAPTPGEYLRNVEAHARQSHRHYTMLAGTLVSLVACVLAWAFSR</sequence>
<gene>
    <name evidence="2" type="ORF">DZC75_10865</name>
</gene>